<gene>
    <name evidence="1" type="ORF">JY651_48900</name>
</gene>
<name>A0ABX7NVK8_9BACT</name>
<sequence length="90" mass="10128">MQPQTFEVPPPPHVWGLMQVPQVYVPPQPFETVPQFFPEHAVLCGITVHPHTFGVPLPPHVWGLVQLPQVYVPPQPLETVPQFFPEHAVA</sequence>
<dbReference type="EMBL" id="CP071090">
    <property type="protein sequence ID" value="QSQ22932.1"/>
    <property type="molecule type" value="Genomic_DNA"/>
</dbReference>
<dbReference type="RefSeq" id="WP_206724508.1">
    <property type="nucleotide sequence ID" value="NZ_CP071090.1"/>
</dbReference>
<dbReference type="Proteomes" id="UP000662747">
    <property type="component" value="Chromosome"/>
</dbReference>
<reference evidence="1 2" key="1">
    <citation type="submission" date="2021-02" db="EMBL/GenBank/DDBJ databases">
        <title>De Novo genome assembly of isolated myxobacteria.</title>
        <authorList>
            <person name="Stevens D.C."/>
        </authorList>
    </citation>
    <scope>NUCLEOTIDE SEQUENCE [LARGE SCALE GENOMIC DNA]</scope>
    <source>
        <strain evidence="2">SCPEA02</strain>
    </source>
</reference>
<keyword evidence="2" id="KW-1185">Reference proteome</keyword>
<evidence type="ECO:0000313" key="1">
    <source>
        <dbReference type="EMBL" id="QSQ22932.1"/>
    </source>
</evidence>
<protein>
    <submittedName>
        <fullName evidence="1">Uncharacterized protein</fullName>
    </submittedName>
</protein>
<accession>A0ABX7NVK8</accession>
<evidence type="ECO:0000313" key="2">
    <source>
        <dbReference type="Proteomes" id="UP000662747"/>
    </source>
</evidence>
<proteinExistence type="predicted"/>
<organism evidence="1 2">
    <name type="scientific">Pyxidicoccus parkwayensis</name>
    <dbReference type="NCBI Taxonomy" id="2813578"/>
    <lineage>
        <taxon>Bacteria</taxon>
        <taxon>Pseudomonadati</taxon>
        <taxon>Myxococcota</taxon>
        <taxon>Myxococcia</taxon>
        <taxon>Myxococcales</taxon>
        <taxon>Cystobacterineae</taxon>
        <taxon>Myxococcaceae</taxon>
        <taxon>Pyxidicoccus</taxon>
    </lineage>
</organism>